<dbReference type="InterPro" id="IPR028002">
    <property type="entry name" value="Myb_DNA-bind_5"/>
</dbReference>
<evidence type="ECO:0000313" key="7">
    <source>
        <dbReference type="EMBL" id="KAL1514113.1"/>
    </source>
</evidence>
<comment type="caution">
    <text evidence="7">The sequence shown here is derived from an EMBL/GenBank/DDBJ whole genome shotgun (WGS) entry which is preliminary data.</text>
</comment>
<evidence type="ECO:0000259" key="6">
    <source>
        <dbReference type="Pfam" id="PF13873"/>
    </source>
</evidence>
<comment type="function">
    <text evidence="5">Involved in transvection phenomena (= synapsis-dependent gene expression), where the synaptic pairing of chromosomes carrying genes with which zeste interacts influences the expression of these genes. Zeste binds to DNA and stimulates transcription from a nearby promoter.</text>
</comment>
<accession>A0ABD1F954</accession>
<feature type="domain" description="Myb/SANT-like DNA-binding" evidence="6">
    <location>
        <begin position="33"/>
        <end position="110"/>
    </location>
</feature>
<dbReference type="PANTHER" id="PTHR23098:SF16">
    <property type="entry name" value="REGULATORY PROTEIN ZESTE"/>
    <property type="match status" value="1"/>
</dbReference>
<gene>
    <name evidence="7" type="ORF">ABEB36_003429</name>
</gene>
<evidence type="ECO:0000313" key="8">
    <source>
        <dbReference type="Proteomes" id="UP001566132"/>
    </source>
</evidence>
<dbReference type="PANTHER" id="PTHR23098">
    <property type="entry name" value="AGAP001331-PA-RELATED"/>
    <property type="match status" value="1"/>
</dbReference>
<protein>
    <recommendedName>
        <fullName evidence="2">Regulatory protein zeste</fullName>
    </recommendedName>
</protein>
<dbReference type="Pfam" id="PF13873">
    <property type="entry name" value="Myb_DNA-bind_5"/>
    <property type="match status" value="1"/>
</dbReference>
<evidence type="ECO:0000256" key="4">
    <source>
        <dbReference type="ARBA" id="ARBA00023163"/>
    </source>
</evidence>
<keyword evidence="3" id="KW-0805">Transcription regulation</keyword>
<organism evidence="7 8">
    <name type="scientific">Hypothenemus hampei</name>
    <name type="common">Coffee berry borer</name>
    <dbReference type="NCBI Taxonomy" id="57062"/>
    <lineage>
        <taxon>Eukaryota</taxon>
        <taxon>Metazoa</taxon>
        <taxon>Ecdysozoa</taxon>
        <taxon>Arthropoda</taxon>
        <taxon>Hexapoda</taxon>
        <taxon>Insecta</taxon>
        <taxon>Pterygota</taxon>
        <taxon>Neoptera</taxon>
        <taxon>Endopterygota</taxon>
        <taxon>Coleoptera</taxon>
        <taxon>Polyphaga</taxon>
        <taxon>Cucujiformia</taxon>
        <taxon>Curculionidae</taxon>
        <taxon>Scolytinae</taxon>
        <taxon>Hypothenemus</taxon>
    </lineage>
</organism>
<reference evidence="7 8" key="1">
    <citation type="submission" date="2024-05" db="EMBL/GenBank/DDBJ databases">
        <title>Genetic variation in Jamaican populations of the coffee berry borer (Hypothenemus hampei).</title>
        <authorList>
            <person name="Errbii M."/>
            <person name="Myrie A."/>
        </authorList>
    </citation>
    <scope>NUCLEOTIDE SEQUENCE [LARGE SCALE GENOMIC DNA]</scope>
    <source>
        <strain evidence="7">JA-Hopewell-2020-01-JO</strain>
        <tissue evidence="7">Whole body</tissue>
    </source>
</reference>
<dbReference type="Proteomes" id="UP001566132">
    <property type="component" value="Unassembled WGS sequence"/>
</dbReference>
<dbReference type="EMBL" id="JBDJPC010000002">
    <property type="protein sequence ID" value="KAL1514113.1"/>
    <property type="molecule type" value="Genomic_DNA"/>
</dbReference>
<sequence>MCNLFLKYICISNVLTECFIFISENQEVKKRKRTKNTTTTQYEIYLDVMERDYAFRSNTIDPTLPVDYIEKKWEELTNKLNSTGDGGPVISKDEWKKRFMDWKYATKAKIRKINAHRKKTGGGPDINLRMTDLEERALAVWGRVTVDGDENATQYEGIPIDTAASSSYKEPPPTQVDIIFIDELVQKEMPNEGNENKEKNEAIKKSKRVRSEKSFSAIAEQLIDITNNNANIQKECNQVLKTFCDNYVRIKSSKLDFEIKKFKYLHPDFTN</sequence>
<evidence type="ECO:0000256" key="2">
    <source>
        <dbReference type="ARBA" id="ARBA00016807"/>
    </source>
</evidence>
<evidence type="ECO:0000256" key="3">
    <source>
        <dbReference type="ARBA" id="ARBA00023015"/>
    </source>
</evidence>
<proteinExistence type="predicted"/>
<keyword evidence="8" id="KW-1185">Reference proteome</keyword>
<keyword evidence="4" id="KW-0804">Transcription</keyword>
<evidence type="ECO:0000256" key="5">
    <source>
        <dbReference type="ARBA" id="ARBA00025466"/>
    </source>
</evidence>
<evidence type="ECO:0000256" key="1">
    <source>
        <dbReference type="ARBA" id="ARBA00011764"/>
    </source>
</evidence>
<name>A0ABD1F954_HYPHA</name>
<comment type="subunit">
    <text evidence="1">Self-associates forming complexes of several hundred monomers.</text>
</comment>
<dbReference type="AlphaFoldDB" id="A0ABD1F954"/>